<evidence type="ECO:0000313" key="2">
    <source>
        <dbReference type="EMBL" id="WVZ60658.1"/>
    </source>
</evidence>
<feature type="compositionally biased region" description="Basic and acidic residues" evidence="1">
    <location>
        <begin position="69"/>
        <end position="87"/>
    </location>
</feature>
<sequence>MGSSLTARLVFRLRPRGAHGEGAPARSGRAGRRPGRGAREEASRTQHVREGASVAALASAERPGHVRGGRADGGRQRRSGDGDERRRPGTKLVGRRGDGAAVGGLDRRGRPPGTDLVGRAPAGPKPEEDEERGS</sequence>
<organism evidence="2 3">
    <name type="scientific">Paspalum notatum var. saurae</name>
    <dbReference type="NCBI Taxonomy" id="547442"/>
    <lineage>
        <taxon>Eukaryota</taxon>
        <taxon>Viridiplantae</taxon>
        <taxon>Streptophyta</taxon>
        <taxon>Embryophyta</taxon>
        <taxon>Tracheophyta</taxon>
        <taxon>Spermatophyta</taxon>
        <taxon>Magnoliopsida</taxon>
        <taxon>Liliopsida</taxon>
        <taxon>Poales</taxon>
        <taxon>Poaceae</taxon>
        <taxon>PACMAD clade</taxon>
        <taxon>Panicoideae</taxon>
        <taxon>Andropogonodae</taxon>
        <taxon>Paspaleae</taxon>
        <taxon>Paspalinae</taxon>
        <taxon>Paspalum</taxon>
    </lineage>
</organism>
<feature type="region of interest" description="Disordered" evidence="1">
    <location>
        <begin position="1"/>
        <end position="134"/>
    </location>
</feature>
<dbReference type="AlphaFoldDB" id="A0AAQ3WGQ6"/>
<protein>
    <submittedName>
        <fullName evidence="2">Uncharacterized protein</fullName>
    </submittedName>
</protein>
<evidence type="ECO:0000256" key="1">
    <source>
        <dbReference type="SAM" id="MobiDB-lite"/>
    </source>
</evidence>
<dbReference type="Proteomes" id="UP001341281">
    <property type="component" value="Chromosome 02"/>
</dbReference>
<reference evidence="2 3" key="1">
    <citation type="submission" date="2024-02" db="EMBL/GenBank/DDBJ databases">
        <title>High-quality chromosome-scale genome assembly of Pensacola bahiagrass (Paspalum notatum Flugge var. saurae).</title>
        <authorList>
            <person name="Vega J.M."/>
            <person name="Podio M."/>
            <person name="Orjuela J."/>
            <person name="Siena L.A."/>
            <person name="Pessino S.C."/>
            <person name="Combes M.C."/>
            <person name="Mariac C."/>
            <person name="Albertini E."/>
            <person name="Pupilli F."/>
            <person name="Ortiz J.P.A."/>
            <person name="Leblanc O."/>
        </authorList>
    </citation>
    <scope>NUCLEOTIDE SEQUENCE [LARGE SCALE GENOMIC DNA]</scope>
    <source>
        <strain evidence="2">R1</strain>
        <tissue evidence="2">Leaf</tissue>
    </source>
</reference>
<evidence type="ECO:0000313" key="3">
    <source>
        <dbReference type="Proteomes" id="UP001341281"/>
    </source>
</evidence>
<gene>
    <name evidence="2" type="ORF">U9M48_010650</name>
</gene>
<name>A0AAQ3WGQ6_PASNO</name>
<dbReference type="EMBL" id="CP144746">
    <property type="protein sequence ID" value="WVZ60658.1"/>
    <property type="molecule type" value="Genomic_DNA"/>
</dbReference>
<keyword evidence="3" id="KW-1185">Reference proteome</keyword>
<accession>A0AAQ3WGQ6</accession>
<proteinExistence type="predicted"/>
<feature type="compositionally biased region" description="Basic and acidic residues" evidence="1">
    <location>
        <begin position="37"/>
        <end position="50"/>
    </location>
</feature>